<keyword evidence="6" id="KW-0862">Zinc</keyword>
<dbReference type="GO" id="GO:0008270">
    <property type="term" value="F:zinc ion binding"/>
    <property type="evidence" value="ECO:0007669"/>
    <property type="project" value="UniProtKB-KW"/>
</dbReference>
<evidence type="ECO:0000256" key="6">
    <source>
        <dbReference type="ARBA" id="ARBA00022833"/>
    </source>
</evidence>
<dbReference type="GO" id="GO:0003688">
    <property type="term" value="F:DNA replication origin binding"/>
    <property type="evidence" value="ECO:0007669"/>
    <property type="project" value="TreeGrafter"/>
</dbReference>
<dbReference type="PANTHER" id="PTHR12087:SF0">
    <property type="entry name" value="ORIGIN RECOGNITION COMPLEX SUBUNIT 4"/>
    <property type="match status" value="1"/>
</dbReference>
<keyword evidence="13" id="KW-1185">Reference proteome</keyword>
<dbReference type="Gene3D" id="3.40.50.300">
    <property type="entry name" value="P-loop containing nucleotide triphosphate hydrolases"/>
    <property type="match status" value="1"/>
</dbReference>
<evidence type="ECO:0000313" key="13">
    <source>
        <dbReference type="Proteomes" id="UP001201980"/>
    </source>
</evidence>
<dbReference type="InterPro" id="IPR016527">
    <property type="entry name" value="ORC4"/>
</dbReference>
<dbReference type="Pfam" id="PF14629">
    <property type="entry name" value="ORC4_C"/>
    <property type="match status" value="1"/>
</dbReference>
<dbReference type="SMART" id="SM00249">
    <property type="entry name" value="PHD"/>
    <property type="match status" value="2"/>
</dbReference>
<evidence type="ECO:0000256" key="5">
    <source>
        <dbReference type="ARBA" id="ARBA00022771"/>
    </source>
</evidence>
<dbReference type="InterPro" id="IPR011011">
    <property type="entry name" value="Znf_FYVE_PHD"/>
</dbReference>
<evidence type="ECO:0000256" key="7">
    <source>
        <dbReference type="ARBA" id="ARBA00023125"/>
    </source>
</evidence>
<feature type="compositionally biased region" description="Basic residues" evidence="10">
    <location>
        <begin position="172"/>
        <end position="182"/>
    </location>
</feature>
<feature type="compositionally biased region" description="Polar residues" evidence="10">
    <location>
        <begin position="63"/>
        <end position="73"/>
    </location>
</feature>
<feature type="region of interest" description="Disordered" evidence="10">
    <location>
        <begin position="286"/>
        <end position="329"/>
    </location>
</feature>
<keyword evidence="4" id="KW-0479">Metal-binding</keyword>
<evidence type="ECO:0000313" key="12">
    <source>
        <dbReference type="EMBL" id="KAJ2901965.1"/>
    </source>
</evidence>
<dbReference type="Gene3D" id="3.30.40.10">
    <property type="entry name" value="Zinc/RING finger domain, C3HC4 (zinc finger)"/>
    <property type="match status" value="2"/>
</dbReference>
<dbReference type="Pfam" id="PF00004">
    <property type="entry name" value="AAA"/>
    <property type="match status" value="1"/>
</dbReference>
<organism evidence="12 13">
    <name type="scientific">Zalerion maritima</name>
    <dbReference type="NCBI Taxonomy" id="339359"/>
    <lineage>
        <taxon>Eukaryota</taxon>
        <taxon>Fungi</taxon>
        <taxon>Dikarya</taxon>
        <taxon>Ascomycota</taxon>
        <taxon>Pezizomycotina</taxon>
        <taxon>Sordariomycetes</taxon>
        <taxon>Lulworthiomycetidae</taxon>
        <taxon>Lulworthiales</taxon>
        <taxon>Lulworthiaceae</taxon>
        <taxon>Zalerion</taxon>
    </lineage>
</organism>
<dbReference type="GO" id="GO:0005664">
    <property type="term" value="C:nuclear origin of replication recognition complex"/>
    <property type="evidence" value="ECO:0007669"/>
    <property type="project" value="TreeGrafter"/>
</dbReference>
<evidence type="ECO:0000256" key="8">
    <source>
        <dbReference type="ARBA" id="ARBA00023242"/>
    </source>
</evidence>
<sequence length="851" mass="93384">MPPRKALPLQTTSHKRHRANTQGTLAAAQVPKRRKLNDTTPSSENASKVDAYEVPDSGDEQTKPNGNSATGRTPTKRAPLPGTRNLRGTPARKTQKSTSKVQNAAQISSPEPQIDTEDSPIEDAANLSPSKGRGPTPKGKAPPQKLVPINSARNGRGFLLQSDKAKSILSPTKKKSGIKSRKGVIFDDQKIDLNLGTPTPRKRGRPPKDKSKPVLEPVQQPPQPKVLPRNEDEDEPCSICGKPETTKANDILFCDKCDIAVHQKCYGVKTVPKGDWFCRKCSGEEPEPKLPTKKTRGNGNDSKKEPADPQPQEEEESDENDVDSVPCGICGNPDTEPGDDIIFCDNCEFAVHQKCYHVPEIPEGDWLCRKCARKEIPTEVDKSEDLKTPTAPLPVTSAIPDIPNFEEHLRSFQRVLLDRCTGQRMIKLRGQDDSYQKAFNLVEQTVLAGEGNSMLVIGARGCGKTTASDIAIYDFHVVRLNGFIHTDDKLALRGIWRQLARERGVGNQEANKTNYADTMTSLLGLLSRSEEITGEETEEGMVAKSVVFVIDEFDLFATHARQTLLYNLFDIAQARKAPIAVLGLTTRIEVVDLLEKRVKSRFSHRNILLSMPKTLHMFWDICKQGLLIDHDDLEDEGIDTSLEGHDKFYQYWAKKIEHLRKNEDFDDHLKTYYYGTKAVSSFLKTCILPLSQLSASNPTLAVCGETAPSVSLESPDSKLHLLSSLADLDLALLISAARLDIVAHTDTVNFAMAYDEYNGLMAKQRVATASAGIMALGAGAARVWGRSIAAAAWERLISLGLLIPSGIGGGGARGPAAGGLENRMWKVDVALEEIPSAVDLSGMLGRWCKEI</sequence>
<proteinExistence type="inferred from homology"/>
<comment type="caution">
    <text evidence="12">The sequence shown here is derived from an EMBL/GenBank/DDBJ whole genome shotgun (WGS) entry which is preliminary data.</text>
</comment>
<dbReference type="InterPro" id="IPR027417">
    <property type="entry name" value="P-loop_NTPase"/>
</dbReference>
<dbReference type="PROSITE" id="PS50016">
    <property type="entry name" value="ZF_PHD_2"/>
    <property type="match status" value="2"/>
</dbReference>
<keyword evidence="3" id="KW-0235">DNA replication</keyword>
<feature type="compositionally biased region" description="Acidic residues" evidence="10">
    <location>
        <begin position="311"/>
        <end position="322"/>
    </location>
</feature>
<evidence type="ECO:0000256" key="10">
    <source>
        <dbReference type="SAM" id="MobiDB-lite"/>
    </source>
</evidence>
<evidence type="ECO:0000256" key="4">
    <source>
        <dbReference type="ARBA" id="ARBA00022723"/>
    </source>
</evidence>
<feature type="domain" description="PHD-type" evidence="11">
    <location>
        <begin position="234"/>
        <end position="284"/>
    </location>
</feature>
<dbReference type="Pfam" id="PF13831">
    <property type="entry name" value="PHD_2"/>
    <property type="match status" value="2"/>
</dbReference>
<feature type="compositionally biased region" description="Polar residues" evidence="10">
    <location>
        <begin position="96"/>
        <end position="111"/>
    </location>
</feature>
<gene>
    <name evidence="12" type="ORF">MKZ38_001155</name>
</gene>
<feature type="region of interest" description="Disordered" evidence="10">
    <location>
        <begin position="1"/>
        <end position="241"/>
    </location>
</feature>
<reference evidence="12" key="1">
    <citation type="submission" date="2022-07" db="EMBL/GenBank/DDBJ databases">
        <title>Draft genome sequence of Zalerion maritima ATCC 34329, a (micro)plastics degrading marine fungus.</title>
        <authorList>
            <person name="Paco A."/>
            <person name="Goncalves M.F.M."/>
            <person name="Rocha-Santos T.A.P."/>
            <person name="Alves A."/>
        </authorList>
    </citation>
    <scope>NUCLEOTIDE SEQUENCE</scope>
    <source>
        <strain evidence="12">ATCC 34329</strain>
    </source>
</reference>
<dbReference type="InterPro" id="IPR019787">
    <property type="entry name" value="Znf_PHD-finger"/>
</dbReference>
<dbReference type="InterPro" id="IPR001965">
    <property type="entry name" value="Znf_PHD"/>
</dbReference>
<evidence type="ECO:0000256" key="9">
    <source>
        <dbReference type="PROSITE-ProRule" id="PRU00146"/>
    </source>
</evidence>
<dbReference type="InterPro" id="IPR032705">
    <property type="entry name" value="ORC4_C"/>
</dbReference>
<evidence type="ECO:0000259" key="11">
    <source>
        <dbReference type="PROSITE" id="PS50016"/>
    </source>
</evidence>
<keyword evidence="8" id="KW-0539">Nucleus</keyword>
<comment type="similarity">
    <text evidence="2">Belongs to the ORC4 family.</text>
</comment>
<feature type="domain" description="PHD-type" evidence="11">
    <location>
        <begin position="324"/>
        <end position="374"/>
    </location>
</feature>
<dbReference type="CDD" id="cd00009">
    <property type="entry name" value="AAA"/>
    <property type="match status" value="1"/>
</dbReference>
<evidence type="ECO:0000256" key="2">
    <source>
        <dbReference type="ARBA" id="ARBA00005334"/>
    </source>
</evidence>
<dbReference type="Proteomes" id="UP001201980">
    <property type="component" value="Unassembled WGS sequence"/>
</dbReference>
<keyword evidence="5 9" id="KW-0863">Zinc-finger</keyword>
<dbReference type="GO" id="GO:0006270">
    <property type="term" value="P:DNA replication initiation"/>
    <property type="evidence" value="ECO:0007669"/>
    <property type="project" value="TreeGrafter"/>
</dbReference>
<dbReference type="SUPFAM" id="SSF52540">
    <property type="entry name" value="P-loop containing nucleoside triphosphate hydrolases"/>
    <property type="match status" value="1"/>
</dbReference>
<evidence type="ECO:0000256" key="1">
    <source>
        <dbReference type="ARBA" id="ARBA00004123"/>
    </source>
</evidence>
<dbReference type="PANTHER" id="PTHR12087">
    <property type="entry name" value="ORIGIN RECOGNITION COMPLEX SUBUNIT 4"/>
    <property type="match status" value="1"/>
</dbReference>
<dbReference type="InterPro" id="IPR013083">
    <property type="entry name" value="Znf_RING/FYVE/PHD"/>
</dbReference>
<dbReference type="EMBL" id="JAKWBI020000129">
    <property type="protein sequence ID" value="KAJ2901965.1"/>
    <property type="molecule type" value="Genomic_DNA"/>
</dbReference>
<accession>A0AAD5RQM1</accession>
<name>A0AAD5RQM1_9PEZI</name>
<dbReference type="InterPro" id="IPR003959">
    <property type="entry name" value="ATPase_AAA_core"/>
</dbReference>
<dbReference type="AlphaFoldDB" id="A0AAD5RQM1"/>
<dbReference type="GO" id="GO:0016887">
    <property type="term" value="F:ATP hydrolysis activity"/>
    <property type="evidence" value="ECO:0007669"/>
    <property type="project" value="InterPro"/>
</dbReference>
<dbReference type="InterPro" id="IPR019786">
    <property type="entry name" value="Zinc_finger_PHD-type_CS"/>
</dbReference>
<evidence type="ECO:0000256" key="3">
    <source>
        <dbReference type="ARBA" id="ARBA00022705"/>
    </source>
</evidence>
<dbReference type="CDD" id="cd15492">
    <property type="entry name" value="PHD_BRPF_JADE_like"/>
    <property type="match status" value="2"/>
</dbReference>
<keyword evidence="7" id="KW-0238">DNA-binding</keyword>
<dbReference type="PROSITE" id="PS01359">
    <property type="entry name" value="ZF_PHD_1"/>
    <property type="match status" value="2"/>
</dbReference>
<dbReference type="SUPFAM" id="SSF57903">
    <property type="entry name" value="FYVE/PHD zinc finger"/>
    <property type="match status" value="2"/>
</dbReference>
<protein>
    <recommendedName>
        <fullName evidence="11">PHD-type domain-containing protein</fullName>
    </recommendedName>
</protein>
<dbReference type="GO" id="GO:0005524">
    <property type="term" value="F:ATP binding"/>
    <property type="evidence" value="ECO:0007669"/>
    <property type="project" value="InterPro"/>
</dbReference>
<comment type="subcellular location">
    <subcellularLocation>
        <location evidence="1">Nucleus</location>
    </subcellularLocation>
</comment>